<evidence type="ECO:0000313" key="2">
    <source>
        <dbReference type="Proteomes" id="UP001054857"/>
    </source>
</evidence>
<protein>
    <submittedName>
        <fullName evidence="1">Uncharacterized protein</fullName>
    </submittedName>
</protein>
<name>A0AAD3HRJ7_9CHLO</name>
<keyword evidence="2" id="KW-1185">Reference proteome</keyword>
<organism evidence="1 2">
    <name type="scientific">Astrephomene gubernaculifera</name>
    <dbReference type="NCBI Taxonomy" id="47775"/>
    <lineage>
        <taxon>Eukaryota</taxon>
        <taxon>Viridiplantae</taxon>
        <taxon>Chlorophyta</taxon>
        <taxon>core chlorophytes</taxon>
        <taxon>Chlorophyceae</taxon>
        <taxon>CS clade</taxon>
        <taxon>Chlamydomonadales</taxon>
        <taxon>Astrephomenaceae</taxon>
        <taxon>Astrephomene</taxon>
    </lineage>
</organism>
<sequence length="383" mass="39540">MTDHTHVGSLDAWLPSPPAFLVASAYQMYQTSRHGSPFAAVSHAASSQTAPMLIPRATHRSRYAGFCPSAVGESCHANEGLGTTKQLALFGYVPQDLEPPSAPFLLADLMPSWCFDAAEATVQRARRCFTPGPSQFACDTLEEPLAISATKSAVTATLRPVASLPLLPTQEPACFTSLCKALSSPPSRESLAAARPCCAGEGARHLPYSDAAATAAAAAFTCSLSAWPAACSPPSVASFFPSDGAANEDAAHADGADMEADADDKAEGWSFPLGQCLDDDVDCFSTASTAATKAGVNGHDDDLSVVQLLLTSTAPEPLSCHCGADRGCLLATAAFATATAAPSSNVDNNNKDNDCINSRCSWPSLAHATPTVTCTTAASTTFT</sequence>
<reference evidence="1 2" key="1">
    <citation type="journal article" date="2021" name="Sci. Rep.">
        <title>Genome sequencing of the multicellular alga Astrephomene provides insights into convergent evolution of germ-soma differentiation.</title>
        <authorList>
            <person name="Yamashita S."/>
            <person name="Yamamoto K."/>
            <person name="Matsuzaki R."/>
            <person name="Suzuki S."/>
            <person name="Yamaguchi H."/>
            <person name="Hirooka S."/>
            <person name="Minakuchi Y."/>
            <person name="Miyagishima S."/>
            <person name="Kawachi M."/>
            <person name="Toyoda A."/>
            <person name="Nozaki H."/>
        </authorList>
    </citation>
    <scope>NUCLEOTIDE SEQUENCE [LARGE SCALE GENOMIC DNA]</scope>
    <source>
        <strain evidence="1 2">NIES-4017</strain>
    </source>
</reference>
<comment type="caution">
    <text evidence="1">The sequence shown here is derived from an EMBL/GenBank/DDBJ whole genome shotgun (WGS) entry which is preliminary data.</text>
</comment>
<proteinExistence type="predicted"/>
<gene>
    <name evidence="1" type="ORF">Agub_g13546</name>
</gene>
<accession>A0AAD3HRJ7</accession>
<dbReference type="AlphaFoldDB" id="A0AAD3HRJ7"/>
<feature type="non-terminal residue" evidence="1">
    <location>
        <position position="383"/>
    </location>
</feature>
<evidence type="ECO:0000313" key="1">
    <source>
        <dbReference type="EMBL" id="GFR51199.1"/>
    </source>
</evidence>
<dbReference type="Proteomes" id="UP001054857">
    <property type="component" value="Unassembled WGS sequence"/>
</dbReference>
<dbReference type="EMBL" id="BMAR01000047">
    <property type="protein sequence ID" value="GFR51199.1"/>
    <property type="molecule type" value="Genomic_DNA"/>
</dbReference>